<dbReference type="EMBL" id="MFJD01000004">
    <property type="protein sequence ID" value="OGG04164.1"/>
    <property type="molecule type" value="Genomic_DNA"/>
</dbReference>
<evidence type="ECO:0000256" key="5">
    <source>
        <dbReference type="ARBA" id="ARBA00022741"/>
    </source>
</evidence>
<reference evidence="11 12" key="1">
    <citation type="journal article" date="2016" name="Nat. Commun.">
        <title>Thousands of microbial genomes shed light on interconnected biogeochemical processes in an aquifer system.</title>
        <authorList>
            <person name="Anantharaman K."/>
            <person name="Brown C.T."/>
            <person name="Hug L.A."/>
            <person name="Sharon I."/>
            <person name="Castelle C.J."/>
            <person name="Probst A.J."/>
            <person name="Thomas B.C."/>
            <person name="Singh A."/>
            <person name="Wilkins M.J."/>
            <person name="Karaoz U."/>
            <person name="Brodie E.L."/>
            <person name="Williams K.H."/>
            <person name="Hubbard S.S."/>
            <person name="Banfield J.F."/>
        </authorList>
    </citation>
    <scope>NUCLEOTIDE SEQUENCE [LARGE SCALE GENOMIC DNA]</scope>
</reference>
<sequence length="236" mass="25288">MNDKVDPVHFNCDFIDSFVAFCKRHIKDKSIVAVVGGGHLARVRIDDMRCTGVKNETRLDQAGIQVTWFNANQLKTIIDENGIPARSYEFGKPVFAGVVYTRGGDKPGVTTDKVAVDVAIELKAGTVINIASVPGLYPVNPSGGLDTAKIIPELTFSEYLAMFPGAHKAGENIPFDRTAAETADKNGITVILIGENFENIENCLSGKAFIGTVIRPTPKATETVPADVAVSPEPVS</sequence>
<dbReference type="GO" id="GO:0006225">
    <property type="term" value="P:UDP biosynthetic process"/>
    <property type="evidence" value="ECO:0007669"/>
    <property type="project" value="TreeGrafter"/>
</dbReference>
<evidence type="ECO:0000256" key="8">
    <source>
        <dbReference type="ARBA" id="ARBA00022975"/>
    </source>
</evidence>
<dbReference type="PANTHER" id="PTHR42833:SF4">
    <property type="entry name" value="URIDYLATE KINASE PUMPKIN, CHLOROPLASTIC"/>
    <property type="match status" value="1"/>
</dbReference>
<keyword evidence="7" id="KW-0067">ATP-binding</keyword>
<organism evidence="11 12">
    <name type="scientific">Candidatus Gottesmanbacteria bacterium RBG_16_52_11</name>
    <dbReference type="NCBI Taxonomy" id="1798374"/>
    <lineage>
        <taxon>Bacteria</taxon>
        <taxon>Candidatus Gottesmaniibacteriota</taxon>
    </lineage>
</organism>
<evidence type="ECO:0000313" key="11">
    <source>
        <dbReference type="EMBL" id="OGG04164.1"/>
    </source>
</evidence>
<proteinExistence type="inferred from homology"/>
<evidence type="ECO:0000256" key="3">
    <source>
        <dbReference type="ARBA" id="ARBA00012899"/>
    </source>
</evidence>
<evidence type="ECO:0000256" key="7">
    <source>
        <dbReference type="ARBA" id="ARBA00022840"/>
    </source>
</evidence>
<name>A0A1F5YVN7_9BACT</name>
<dbReference type="EC" id="2.7.4.22" evidence="3"/>
<evidence type="ECO:0000256" key="4">
    <source>
        <dbReference type="ARBA" id="ARBA00022679"/>
    </source>
</evidence>
<dbReference type="InterPro" id="IPR036393">
    <property type="entry name" value="AceGlu_kinase-like_sf"/>
</dbReference>
<gene>
    <name evidence="11" type="ORF">A2Z33_03335</name>
</gene>
<keyword evidence="6" id="KW-0418">Kinase</keyword>
<dbReference type="GO" id="GO:0005524">
    <property type="term" value="F:ATP binding"/>
    <property type="evidence" value="ECO:0007669"/>
    <property type="project" value="UniProtKB-KW"/>
</dbReference>
<dbReference type="AlphaFoldDB" id="A0A1F5YVN7"/>
<comment type="caution">
    <text evidence="11">The sequence shown here is derived from an EMBL/GenBank/DDBJ whole genome shotgun (WGS) entry which is preliminary data.</text>
</comment>
<evidence type="ECO:0000256" key="1">
    <source>
        <dbReference type="ARBA" id="ARBA00004791"/>
    </source>
</evidence>
<comment type="similarity">
    <text evidence="2">Belongs to the UMP kinase family.</text>
</comment>
<keyword evidence="4" id="KW-0808">Transferase</keyword>
<dbReference type="Proteomes" id="UP000178448">
    <property type="component" value="Unassembled WGS sequence"/>
</dbReference>
<evidence type="ECO:0000313" key="12">
    <source>
        <dbReference type="Proteomes" id="UP000178448"/>
    </source>
</evidence>
<keyword evidence="8" id="KW-0665">Pyrimidine biosynthesis</keyword>
<comment type="pathway">
    <text evidence="1">Pyrimidine metabolism; CTP biosynthesis via de novo pathway; UDP from UMP (UMPK route): step 1/1.</text>
</comment>
<evidence type="ECO:0000259" key="10">
    <source>
        <dbReference type="Pfam" id="PF00696"/>
    </source>
</evidence>
<dbReference type="PANTHER" id="PTHR42833">
    <property type="entry name" value="URIDYLATE KINASE"/>
    <property type="match status" value="1"/>
</dbReference>
<evidence type="ECO:0000256" key="9">
    <source>
        <dbReference type="ARBA" id="ARBA00032092"/>
    </source>
</evidence>
<evidence type="ECO:0000256" key="2">
    <source>
        <dbReference type="ARBA" id="ARBA00007614"/>
    </source>
</evidence>
<dbReference type="SUPFAM" id="SSF53633">
    <property type="entry name" value="Carbamate kinase-like"/>
    <property type="match status" value="1"/>
</dbReference>
<dbReference type="InterPro" id="IPR001048">
    <property type="entry name" value="Asp/Glu/Uridylate_kinase"/>
</dbReference>
<dbReference type="Pfam" id="PF00696">
    <property type="entry name" value="AA_kinase"/>
    <property type="match status" value="1"/>
</dbReference>
<protein>
    <recommendedName>
        <fullName evidence="3">UMP kinase</fullName>
        <ecNumber evidence="3">2.7.4.22</ecNumber>
    </recommendedName>
    <alternativeName>
        <fullName evidence="9">Uridine monophosphate kinase</fullName>
    </alternativeName>
</protein>
<accession>A0A1F5YVN7</accession>
<dbReference type="Gene3D" id="3.40.1160.10">
    <property type="entry name" value="Acetylglutamate kinase-like"/>
    <property type="match status" value="1"/>
</dbReference>
<dbReference type="STRING" id="1798374.A2Z33_03335"/>
<dbReference type="GO" id="GO:0033862">
    <property type="term" value="F:UMP kinase activity"/>
    <property type="evidence" value="ECO:0007669"/>
    <property type="project" value="UniProtKB-EC"/>
</dbReference>
<feature type="domain" description="Aspartate/glutamate/uridylate kinase" evidence="10">
    <location>
        <begin position="15"/>
        <end position="193"/>
    </location>
</feature>
<keyword evidence="5" id="KW-0547">Nucleotide-binding</keyword>
<evidence type="ECO:0000256" key="6">
    <source>
        <dbReference type="ARBA" id="ARBA00022777"/>
    </source>
</evidence>